<dbReference type="SUPFAM" id="SSF50249">
    <property type="entry name" value="Nucleic acid-binding proteins"/>
    <property type="match status" value="1"/>
</dbReference>
<accession>A0A2H0R0Y7</accession>
<dbReference type="GO" id="GO:0022627">
    <property type="term" value="C:cytosolic small ribosomal subunit"/>
    <property type="evidence" value="ECO:0007669"/>
    <property type="project" value="TreeGrafter"/>
</dbReference>
<dbReference type="InterPro" id="IPR000289">
    <property type="entry name" value="Ribosomal_eS28"/>
</dbReference>
<evidence type="ECO:0000256" key="2">
    <source>
        <dbReference type="ARBA" id="ARBA00022980"/>
    </source>
</evidence>
<dbReference type="GO" id="GO:0000028">
    <property type="term" value="P:ribosomal small subunit assembly"/>
    <property type="evidence" value="ECO:0007669"/>
    <property type="project" value="TreeGrafter"/>
</dbReference>
<dbReference type="PANTHER" id="PTHR10769">
    <property type="entry name" value="40S RIBOSOMAL PROTEIN S28"/>
    <property type="match status" value="1"/>
</dbReference>
<keyword evidence="3" id="KW-0687">Ribonucleoprotein</keyword>
<feature type="region of interest" description="Disordered" evidence="4">
    <location>
        <begin position="1"/>
        <end position="22"/>
    </location>
</feature>
<evidence type="ECO:0000313" key="6">
    <source>
        <dbReference type="Proteomes" id="UP000230828"/>
    </source>
</evidence>
<dbReference type="PANTHER" id="PTHR10769:SF3">
    <property type="entry name" value="SMALL RIBOSOMAL SUBUNIT PROTEIN ES28"/>
    <property type="match status" value="1"/>
</dbReference>
<name>A0A2H0R0Y7_9BACT</name>
<evidence type="ECO:0000256" key="1">
    <source>
        <dbReference type="ARBA" id="ARBA00005943"/>
    </source>
</evidence>
<evidence type="ECO:0000256" key="4">
    <source>
        <dbReference type="SAM" id="MobiDB-lite"/>
    </source>
</evidence>
<sequence>MAKQQKPQQQQKQTGTKRSDRILTTEAVTATVNEIIGRTGFRGEITQVKCTVHEGRNQGRVMRRNVRGPVRIGDTLMLRETEIEARRIKSSVTKGSYA</sequence>
<protein>
    <submittedName>
        <fullName evidence="5">30S ribosomal protein S28e</fullName>
    </submittedName>
</protein>
<dbReference type="NCBIfam" id="NF003080">
    <property type="entry name" value="PRK04007.1"/>
    <property type="match status" value="1"/>
</dbReference>
<dbReference type="Gene3D" id="2.40.50.140">
    <property type="entry name" value="Nucleic acid-binding proteins"/>
    <property type="match status" value="1"/>
</dbReference>
<evidence type="ECO:0000313" key="5">
    <source>
        <dbReference type="EMBL" id="PIR40181.1"/>
    </source>
</evidence>
<dbReference type="GO" id="GO:0030490">
    <property type="term" value="P:maturation of SSU-rRNA"/>
    <property type="evidence" value="ECO:0007669"/>
    <property type="project" value="TreeGrafter"/>
</dbReference>
<dbReference type="GO" id="GO:0006412">
    <property type="term" value="P:translation"/>
    <property type="evidence" value="ECO:0007669"/>
    <property type="project" value="InterPro"/>
</dbReference>
<keyword evidence="2 5" id="KW-0689">Ribosomal protein</keyword>
<dbReference type="Proteomes" id="UP000230828">
    <property type="component" value="Unassembled WGS sequence"/>
</dbReference>
<proteinExistence type="inferred from homology"/>
<dbReference type="AlphaFoldDB" id="A0A2H0R0Y7"/>
<comment type="similarity">
    <text evidence="1">Belongs to the eukaryotic ribosomal protein eS28 family.</text>
</comment>
<organism evidence="5 6">
    <name type="scientific">Candidatus Zambryskibacteria bacterium CG10_big_fil_rev_8_21_14_0_10_34_34</name>
    <dbReference type="NCBI Taxonomy" id="1975114"/>
    <lineage>
        <taxon>Bacteria</taxon>
        <taxon>Candidatus Zambryskiibacteriota</taxon>
    </lineage>
</organism>
<reference evidence="5 6" key="1">
    <citation type="submission" date="2017-09" db="EMBL/GenBank/DDBJ databases">
        <title>Depth-based differentiation of microbial function through sediment-hosted aquifers and enrichment of novel symbionts in the deep terrestrial subsurface.</title>
        <authorList>
            <person name="Probst A.J."/>
            <person name="Ladd B."/>
            <person name="Jarett J.K."/>
            <person name="Geller-Mcgrath D.E."/>
            <person name="Sieber C.M."/>
            <person name="Emerson J.B."/>
            <person name="Anantharaman K."/>
            <person name="Thomas B.C."/>
            <person name="Malmstrom R."/>
            <person name="Stieglmeier M."/>
            <person name="Klingl A."/>
            <person name="Woyke T."/>
            <person name="Ryan C.M."/>
            <person name="Banfield J.F."/>
        </authorList>
    </citation>
    <scope>NUCLEOTIDE SEQUENCE [LARGE SCALE GENOMIC DNA]</scope>
    <source>
        <strain evidence="5">CG10_big_fil_rev_8_21_14_0_10_34_34</strain>
    </source>
</reference>
<dbReference type="Pfam" id="PF01200">
    <property type="entry name" value="Ribosomal_S28e"/>
    <property type="match status" value="1"/>
</dbReference>
<dbReference type="InterPro" id="IPR012340">
    <property type="entry name" value="NA-bd_OB-fold"/>
</dbReference>
<dbReference type="GO" id="GO:0003735">
    <property type="term" value="F:structural constituent of ribosome"/>
    <property type="evidence" value="ECO:0007669"/>
    <property type="project" value="InterPro"/>
</dbReference>
<feature type="compositionally biased region" description="Low complexity" evidence="4">
    <location>
        <begin position="1"/>
        <end position="13"/>
    </location>
</feature>
<dbReference type="EMBL" id="PCXM01000021">
    <property type="protein sequence ID" value="PIR40181.1"/>
    <property type="molecule type" value="Genomic_DNA"/>
</dbReference>
<evidence type="ECO:0000256" key="3">
    <source>
        <dbReference type="ARBA" id="ARBA00023274"/>
    </source>
</evidence>
<gene>
    <name evidence="5" type="ORF">COV33_01190</name>
</gene>
<dbReference type="HAMAP" id="MF_00292">
    <property type="entry name" value="Ribosomal_eS28"/>
    <property type="match status" value="1"/>
</dbReference>
<comment type="caution">
    <text evidence="5">The sequence shown here is derived from an EMBL/GenBank/DDBJ whole genome shotgun (WGS) entry which is preliminary data.</text>
</comment>